<dbReference type="NCBIfam" id="NF004855">
    <property type="entry name" value="PRK06208.1"/>
    <property type="match status" value="1"/>
</dbReference>
<dbReference type="GO" id="GO:0051015">
    <property type="term" value="F:actin filament binding"/>
    <property type="evidence" value="ECO:0007669"/>
    <property type="project" value="TreeGrafter"/>
</dbReference>
<evidence type="ECO:0000259" key="1">
    <source>
        <dbReference type="SMART" id="SM01007"/>
    </source>
</evidence>
<dbReference type="EMBL" id="KV878137">
    <property type="protein sequence ID" value="OJJ07724.1"/>
    <property type="molecule type" value="Genomic_DNA"/>
</dbReference>
<evidence type="ECO:0000313" key="2">
    <source>
        <dbReference type="EMBL" id="OJJ07724.1"/>
    </source>
</evidence>
<dbReference type="RefSeq" id="XP_040673486.1">
    <property type="nucleotide sequence ID" value="XM_040811448.1"/>
</dbReference>
<name>A0A1L9Q1R5_ASPVE</name>
<dbReference type="InterPro" id="IPR051017">
    <property type="entry name" value="Aldolase-II_Adducin_sf"/>
</dbReference>
<dbReference type="InterPro" id="IPR001303">
    <property type="entry name" value="Aldolase_II/adducin_N"/>
</dbReference>
<dbReference type="InterPro" id="IPR036409">
    <property type="entry name" value="Aldolase_II/adducin_N_sf"/>
</dbReference>
<dbReference type="SMART" id="SM01007">
    <property type="entry name" value="Aldolase_II"/>
    <property type="match status" value="1"/>
</dbReference>
<dbReference type="FunFam" id="3.40.225.10:FF:000009">
    <property type="entry name" value="Class II aldolase/adducin N-terminal"/>
    <property type="match status" value="1"/>
</dbReference>
<organism evidence="2 3">
    <name type="scientific">Aspergillus versicolor CBS 583.65</name>
    <dbReference type="NCBI Taxonomy" id="1036611"/>
    <lineage>
        <taxon>Eukaryota</taxon>
        <taxon>Fungi</taxon>
        <taxon>Dikarya</taxon>
        <taxon>Ascomycota</taxon>
        <taxon>Pezizomycotina</taxon>
        <taxon>Eurotiomycetes</taxon>
        <taxon>Eurotiomycetidae</taxon>
        <taxon>Eurotiales</taxon>
        <taxon>Aspergillaceae</taxon>
        <taxon>Aspergillus</taxon>
        <taxon>Aspergillus subgen. Nidulantes</taxon>
    </lineage>
</organism>
<dbReference type="GO" id="GO:0005856">
    <property type="term" value="C:cytoskeleton"/>
    <property type="evidence" value="ECO:0007669"/>
    <property type="project" value="TreeGrafter"/>
</dbReference>
<feature type="domain" description="Class II aldolase/adducin N-terminal" evidence="1">
    <location>
        <begin position="63"/>
        <end position="244"/>
    </location>
</feature>
<accession>A0A1L9Q1R5</accession>
<dbReference type="Proteomes" id="UP000184073">
    <property type="component" value="Unassembled WGS sequence"/>
</dbReference>
<dbReference type="Gene3D" id="3.40.225.10">
    <property type="entry name" value="Class II aldolase/adducin N-terminal domain"/>
    <property type="match status" value="1"/>
</dbReference>
<dbReference type="SUPFAM" id="SSF53639">
    <property type="entry name" value="AraD/HMP-PK domain-like"/>
    <property type="match status" value="1"/>
</dbReference>
<sequence>MAPAFAQDIANGIDNDSRSTIFAKKGTDVKAMAVGTQNKNGKAILPTIPEFKTKGEEQKYCKEHLACAFRVFADQGFDEGVAGHMSLRDPIHPDRFWINPYAIHFADIKVSDLVCVDENAQVIEGQHAVNAAGFAIHSEIHKAHPHINAVCHAHTVYGKAYSVFGKPLPPLMQDSLRFYDSHSVNKAYGGVALSSEEGKAIASTLRLQDKVCILQNHGLLSVGETIDEAAYWFLCFEKCCQAQLAIDAAVRSGGQEQPKYVDHETALYTAERSGARYPGWLNFQPYYTNMLKRTNGDFLL</sequence>
<dbReference type="VEuPathDB" id="FungiDB:ASPVEDRAFT_373562"/>
<proteinExistence type="predicted"/>
<dbReference type="AlphaFoldDB" id="A0A1L9Q1R5"/>
<dbReference type="PANTHER" id="PTHR10672:SF39">
    <property type="entry name" value="CLASS II ALDOLASE_ADDUCIN N-TERMINAL DOMAIN-CONTAINING PROTEIN"/>
    <property type="match status" value="1"/>
</dbReference>
<dbReference type="OrthoDB" id="3238794at2759"/>
<keyword evidence="3" id="KW-1185">Reference proteome</keyword>
<evidence type="ECO:0000313" key="3">
    <source>
        <dbReference type="Proteomes" id="UP000184073"/>
    </source>
</evidence>
<dbReference type="STRING" id="1036611.A0A1L9Q1R5"/>
<dbReference type="Pfam" id="PF00596">
    <property type="entry name" value="Aldolase_II"/>
    <property type="match status" value="1"/>
</dbReference>
<dbReference type="PANTHER" id="PTHR10672">
    <property type="entry name" value="ADDUCIN"/>
    <property type="match status" value="1"/>
</dbReference>
<dbReference type="GeneID" id="63726959"/>
<reference evidence="3" key="1">
    <citation type="journal article" date="2017" name="Genome Biol.">
        <title>Comparative genomics reveals high biological diversity and specific adaptations in the industrially and medically important fungal genus Aspergillus.</title>
        <authorList>
            <person name="de Vries R.P."/>
            <person name="Riley R."/>
            <person name="Wiebenga A."/>
            <person name="Aguilar-Osorio G."/>
            <person name="Amillis S."/>
            <person name="Uchima C.A."/>
            <person name="Anderluh G."/>
            <person name="Asadollahi M."/>
            <person name="Askin M."/>
            <person name="Barry K."/>
            <person name="Battaglia E."/>
            <person name="Bayram O."/>
            <person name="Benocci T."/>
            <person name="Braus-Stromeyer S.A."/>
            <person name="Caldana C."/>
            <person name="Canovas D."/>
            <person name="Cerqueira G.C."/>
            <person name="Chen F."/>
            <person name="Chen W."/>
            <person name="Choi C."/>
            <person name="Clum A."/>
            <person name="Dos Santos R.A."/>
            <person name="Damasio A.R."/>
            <person name="Diallinas G."/>
            <person name="Emri T."/>
            <person name="Fekete E."/>
            <person name="Flipphi M."/>
            <person name="Freyberg S."/>
            <person name="Gallo A."/>
            <person name="Gournas C."/>
            <person name="Habgood R."/>
            <person name="Hainaut M."/>
            <person name="Harispe M.L."/>
            <person name="Henrissat B."/>
            <person name="Hilden K.S."/>
            <person name="Hope R."/>
            <person name="Hossain A."/>
            <person name="Karabika E."/>
            <person name="Karaffa L."/>
            <person name="Karanyi Z."/>
            <person name="Krasevec N."/>
            <person name="Kuo A."/>
            <person name="Kusch H."/>
            <person name="LaButti K."/>
            <person name="Lagendijk E.L."/>
            <person name="Lapidus A."/>
            <person name="Levasseur A."/>
            <person name="Lindquist E."/>
            <person name="Lipzen A."/>
            <person name="Logrieco A.F."/>
            <person name="MacCabe A."/>
            <person name="Maekelae M.R."/>
            <person name="Malavazi I."/>
            <person name="Melin P."/>
            <person name="Meyer V."/>
            <person name="Mielnichuk N."/>
            <person name="Miskei M."/>
            <person name="Molnar A.P."/>
            <person name="Mule G."/>
            <person name="Ngan C.Y."/>
            <person name="Orejas M."/>
            <person name="Orosz E."/>
            <person name="Ouedraogo J.P."/>
            <person name="Overkamp K.M."/>
            <person name="Park H.-S."/>
            <person name="Perrone G."/>
            <person name="Piumi F."/>
            <person name="Punt P.J."/>
            <person name="Ram A.F."/>
            <person name="Ramon A."/>
            <person name="Rauscher S."/>
            <person name="Record E."/>
            <person name="Riano-Pachon D.M."/>
            <person name="Robert V."/>
            <person name="Roehrig J."/>
            <person name="Ruller R."/>
            <person name="Salamov A."/>
            <person name="Salih N.S."/>
            <person name="Samson R.A."/>
            <person name="Sandor E."/>
            <person name="Sanguinetti M."/>
            <person name="Schuetze T."/>
            <person name="Sepcic K."/>
            <person name="Shelest E."/>
            <person name="Sherlock G."/>
            <person name="Sophianopoulou V."/>
            <person name="Squina F.M."/>
            <person name="Sun H."/>
            <person name="Susca A."/>
            <person name="Todd R.B."/>
            <person name="Tsang A."/>
            <person name="Unkles S.E."/>
            <person name="van de Wiele N."/>
            <person name="van Rossen-Uffink D."/>
            <person name="Oliveira J.V."/>
            <person name="Vesth T.C."/>
            <person name="Visser J."/>
            <person name="Yu J.-H."/>
            <person name="Zhou M."/>
            <person name="Andersen M.R."/>
            <person name="Archer D.B."/>
            <person name="Baker S.E."/>
            <person name="Benoit I."/>
            <person name="Brakhage A.A."/>
            <person name="Braus G.H."/>
            <person name="Fischer R."/>
            <person name="Frisvad J.C."/>
            <person name="Goldman G.H."/>
            <person name="Houbraken J."/>
            <person name="Oakley B."/>
            <person name="Pocsi I."/>
            <person name="Scazzocchio C."/>
            <person name="Seiboth B."/>
            <person name="vanKuyk P.A."/>
            <person name="Wortman J."/>
            <person name="Dyer P.S."/>
            <person name="Grigoriev I.V."/>
        </authorList>
    </citation>
    <scope>NUCLEOTIDE SEQUENCE [LARGE SCALE GENOMIC DNA]</scope>
    <source>
        <strain evidence="3">CBS 583.65</strain>
    </source>
</reference>
<protein>
    <recommendedName>
        <fullName evidence="1">Class II aldolase/adducin N-terminal domain-containing protein</fullName>
    </recommendedName>
</protein>
<gene>
    <name evidence="2" type="ORF">ASPVEDRAFT_373562</name>
</gene>